<dbReference type="GO" id="GO:0012505">
    <property type="term" value="C:endomembrane system"/>
    <property type="evidence" value="ECO:0007669"/>
    <property type="project" value="UniProtKB-SubCell"/>
</dbReference>
<feature type="transmembrane region" description="Helical" evidence="5">
    <location>
        <begin position="78"/>
        <end position="105"/>
    </location>
</feature>
<gene>
    <name evidence="6" type="ORF">MED92_01484</name>
</gene>
<comment type="subcellular location">
    <subcellularLocation>
        <location evidence="1">Endomembrane system</location>
        <topology evidence="1">Multi-pass membrane protein</topology>
    </subcellularLocation>
</comment>
<dbReference type="RefSeq" id="WP_007022316.1">
    <property type="nucleotide sequence ID" value="NZ_CH724127.1"/>
</dbReference>
<protein>
    <recommendedName>
        <fullName evidence="8">Isoprenylcysteine carboxyl methyltransferase</fullName>
    </recommendedName>
</protein>
<dbReference type="EMBL" id="AAOW01000011">
    <property type="protein sequence ID" value="EAR61040.1"/>
    <property type="molecule type" value="Genomic_DNA"/>
</dbReference>
<keyword evidence="2 5" id="KW-0812">Transmembrane</keyword>
<evidence type="ECO:0000313" key="7">
    <source>
        <dbReference type="Proteomes" id="UP000002171"/>
    </source>
</evidence>
<sequence>MEVGKDRGPGVRVPPPLIFLFYIFLSYILHSYIPLPLAWPAFTDSVALCFIVSGIGIAGISAVQFWRAKTHIEPWQPATALITTGIFSYSRNPIYLSFILITIGLGCYLKSVWVIVSAIPAAFSVYKWVIIKEEAYLEQKFGENFREYKIQVRRWL</sequence>
<dbReference type="Proteomes" id="UP000002171">
    <property type="component" value="Unassembled WGS sequence"/>
</dbReference>
<evidence type="ECO:0008006" key="8">
    <source>
        <dbReference type="Google" id="ProtNLM"/>
    </source>
</evidence>
<evidence type="ECO:0000256" key="5">
    <source>
        <dbReference type="SAM" id="Phobius"/>
    </source>
</evidence>
<dbReference type="Pfam" id="PF04191">
    <property type="entry name" value="PEMT"/>
    <property type="match status" value="1"/>
</dbReference>
<feature type="transmembrane region" description="Helical" evidence="5">
    <location>
        <begin position="45"/>
        <end position="66"/>
    </location>
</feature>
<evidence type="ECO:0000256" key="2">
    <source>
        <dbReference type="ARBA" id="ARBA00022692"/>
    </source>
</evidence>
<evidence type="ECO:0000256" key="4">
    <source>
        <dbReference type="ARBA" id="ARBA00023136"/>
    </source>
</evidence>
<name>A0A7U8C6L8_NEPCE</name>
<dbReference type="PANTHER" id="PTHR12714">
    <property type="entry name" value="PROTEIN-S ISOPRENYLCYSTEINE O-METHYLTRANSFERASE"/>
    <property type="match status" value="1"/>
</dbReference>
<evidence type="ECO:0000256" key="3">
    <source>
        <dbReference type="ARBA" id="ARBA00022989"/>
    </source>
</evidence>
<reference evidence="6 7" key="1">
    <citation type="submission" date="2006-02" db="EMBL/GenBank/DDBJ databases">
        <authorList>
            <person name="Pinhassi J."/>
            <person name="Pedros-Alio C."/>
            <person name="Ferriera S."/>
            <person name="Johnson J."/>
            <person name="Kravitz S."/>
            <person name="Halpern A."/>
            <person name="Remington K."/>
            <person name="Beeson K."/>
            <person name="Tran B."/>
            <person name="Rogers Y.-H."/>
            <person name="Friedman R."/>
            <person name="Venter J.C."/>
        </authorList>
    </citation>
    <scope>NUCLEOTIDE SEQUENCE [LARGE SCALE GENOMIC DNA]</scope>
    <source>
        <strain evidence="6 7">MED92</strain>
    </source>
</reference>
<organism evidence="6 7">
    <name type="scientific">Neptuniibacter caesariensis</name>
    <dbReference type="NCBI Taxonomy" id="207954"/>
    <lineage>
        <taxon>Bacteria</taxon>
        <taxon>Pseudomonadati</taxon>
        <taxon>Pseudomonadota</taxon>
        <taxon>Gammaproteobacteria</taxon>
        <taxon>Oceanospirillales</taxon>
        <taxon>Oceanospirillaceae</taxon>
        <taxon>Neptuniibacter</taxon>
    </lineage>
</organism>
<keyword evidence="4 5" id="KW-0472">Membrane</keyword>
<keyword evidence="7" id="KW-1185">Reference proteome</keyword>
<proteinExistence type="predicted"/>
<keyword evidence="3 5" id="KW-1133">Transmembrane helix</keyword>
<dbReference type="OrthoDB" id="9811969at2"/>
<dbReference type="AlphaFoldDB" id="A0A7U8C6L8"/>
<evidence type="ECO:0000313" key="6">
    <source>
        <dbReference type="EMBL" id="EAR61040.1"/>
    </source>
</evidence>
<accession>A0A7U8C6L8</accession>
<evidence type="ECO:0000256" key="1">
    <source>
        <dbReference type="ARBA" id="ARBA00004127"/>
    </source>
</evidence>
<dbReference type="PANTHER" id="PTHR12714:SF24">
    <property type="entry name" value="SLR1182 PROTEIN"/>
    <property type="match status" value="1"/>
</dbReference>
<dbReference type="GO" id="GO:0016740">
    <property type="term" value="F:transferase activity"/>
    <property type="evidence" value="ECO:0007669"/>
    <property type="project" value="UniProtKB-ARBA"/>
</dbReference>
<dbReference type="Gene3D" id="1.20.120.1630">
    <property type="match status" value="1"/>
</dbReference>
<feature type="transmembrane region" description="Helical" evidence="5">
    <location>
        <begin position="12"/>
        <end position="33"/>
    </location>
</feature>
<dbReference type="InterPro" id="IPR007318">
    <property type="entry name" value="Phopholipid_MeTrfase"/>
</dbReference>
<comment type="caution">
    <text evidence="6">The sequence shown here is derived from an EMBL/GenBank/DDBJ whole genome shotgun (WGS) entry which is preliminary data.</text>
</comment>